<dbReference type="KEGG" id="thac:CSC3H3_07505"/>
<keyword evidence="1" id="KW-0732">Signal</keyword>
<gene>
    <name evidence="3" type="ORF">COO20_14480</name>
    <name evidence="2" type="ORF">CSC3H3_07505</name>
</gene>
<evidence type="ECO:0000313" key="2">
    <source>
        <dbReference type="EMBL" id="AUG52579.1"/>
    </source>
</evidence>
<dbReference type="EMBL" id="NWTK01000009">
    <property type="protein sequence ID" value="PKR53304.1"/>
    <property type="molecule type" value="Genomic_DNA"/>
</dbReference>
<sequence length="226" mass="24420">MNTKSFWRKSVLCAVSAFMGLGILTFADVSAQAGEPTPVVPFEKLFAKERGDSKVLRFNGFSGEIPNKRIKALLRSGPILGDRVLLSEDVAVYFPDGYIVQSQARLAKYVPSPGLKPNQVLSRNNLVKNPRYNLVSEFDGVLGRECARVAYADGFASLRINRSGVMSLITEGPGIFDAVLGENTTTYDITSAVKPVFMGNKGLVPDLIRLCQGGTSKIAGTLTAQK</sequence>
<dbReference type="Proteomes" id="UP000233458">
    <property type="component" value="Chromosome"/>
</dbReference>
<feature type="chain" id="PRO_5014710338" evidence="1">
    <location>
        <begin position="28"/>
        <end position="226"/>
    </location>
</feature>
<protein>
    <submittedName>
        <fullName evidence="3">Uncharacterized protein</fullName>
    </submittedName>
</protein>
<reference evidence="3 5" key="1">
    <citation type="submission" date="2017-09" db="EMBL/GenBank/DDBJ databases">
        <title>Biodiversity and function of Thalassospira species in the particle-attached aromatic-hydrocarbon-degrading consortia from the surface seawater of the South China Sea.</title>
        <authorList>
            <person name="Dong C."/>
            <person name="Liu R."/>
            <person name="Shao Z."/>
        </authorList>
    </citation>
    <scope>NUCLEOTIDE SEQUENCE [LARGE SCALE GENOMIC DNA]</scope>
    <source>
        <strain evidence="3 5">CSC1P2</strain>
    </source>
</reference>
<name>A0A2N3KRX2_9PROT</name>
<evidence type="ECO:0000313" key="5">
    <source>
        <dbReference type="Proteomes" id="UP000233597"/>
    </source>
</evidence>
<feature type="signal peptide" evidence="1">
    <location>
        <begin position="1"/>
        <end position="27"/>
    </location>
</feature>
<keyword evidence="4" id="KW-1185">Reference proteome</keyword>
<evidence type="ECO:0000313" key="3">
    <source>
        <dbReference type="EMBL" id="PKR53304.1"/>
    </source>
</evidence>
<dbReference type="AlphaFoldDB" id="A0A2N3KRX2"/>
<dbReference type="EMBL" id="CP024199">
    <property type="protein sequence ID" value="AUG52579.1"/>
    <property type="molecule type" value="Genomic_DNA"/>
</dbReference>
<dbReference type="OrthoDB" id="7365347at2"/>
<evidence type="ECO:0000313" key="4">
    <source>
        <dbReference type="Proteomes" id="UP000233458"/>
    </source>
</evidence>
<proteinExistence type="predicted"/>
<dbReference type="Proteomes" id="UP000233597">
    <property type="component" value="Unassembled WGS sequence"/>
</dbReference>
<evidence type="ECO:0000256" key="1">
    <source>
        <dbReference type="SAM" id="SignalP"/>
    </source>
</evidence>
<accession>A0A2N3KRX2</accession>
<organism evidence="3 5">
    <name type="scientific">Thalassospira marina</name>
    <dbReference type="NCBI Taxonomy" id="2048283"/>
    <lineage>
        <taxon>Bacteria</taxon>
        <taxon>Pseudomonadati</taxon>
        <taxon>Pseudomonadota</taxon>
        <taxon>Alphaproteobacteria</taxon>
        <taxon>Rhodospirillales</taxon>
        <taxon>Thalassospiraceae</taxon>
        <taxon>Thalassospira</taxon>
    </lineage>
</organism>
<reference evidence="2 4" key="2">
    <citation type="submission" date="2017-10" db="EMBL/GenBank/DDBJ databases">
        <title>Biodiversity and function of Thalassospira species in the particle-attached aromatic-hydrocarbon-degrading consortia from the surface seawater of the China South Sea.</title>
        <authorList>
            <person name="Dong C."/>
            <person name="Liu R."/>
            <person name="Shao Z."/>
        </authorList>
    </citation>
    <scope>NUCLEOTIDE SEQUENCE [LARGE SCALE GENOMIC DNA]</scope>
    <source>
        <strain evidence="2 4">CSC3H3</strain>
    </source>
</reference>